<dbReference type="OrthoDB" id="10268090at2759"/>
<accession>A0A1Y1I0K8</accession>
<dbReference type="PANTHER" id="PTHR43781">
    <property type="entry name" value="SACCHAROPINE DEHYDROGENASE"/>
    <property type="match status" value="1"/>
</dbReference>
<dbReference type="OMA" id="TDCLAAH"/>
<gene>
    <name evidence="2" type="ORF">KFL_000860100</name>
</gene>
<dbReference type="AlphaFoldDB" id="A0A1Y1I0K8"/>
<reference evidence="2 3" key="1">
    <citation type="journal article" date="2014" name="Nat. Commun.">
        <title>Klebsormidium flaccidum genome reveals primary factors for plant terrestrial adaptation.</title>
        <authorList>
            <person name="Hori K."/>
            <person name="Maruyama F."/>
            <person name="Fujisawa T."/>
            <person name="Togashi T."/>
            <person name="Yamamoto N."/>
            <person name="Seo M."/>
            <person name="Sato S."/>
            <person name="Yamada T."/>
            <person name="Mori H."/>
            <person name="Tajima N."/>
            <person name="Moriyama T."/>
            <person name="Ikeuchi M."/>
            <person name="Watanabe M."/>
            <person name="Wada H."/>
            <person name="Kobayashi K."/>
            <person name="Saito M."/>
            <person name="Masuda T."/>
            <person name="Sasaki-Sekimoto Y."/>
            <person name="Mashiguchi K."/>
            <person name="Awai K."/>
            <person name="Shimojima M."/>
            <person name="Masuda S."/>
            <person name="Iwai M."/>
            <person name="Nobusawa T."/>
            <person name="Narise T."/>
            <person name="Kondo S."/>
            <person name="Saito H."/>
            <person name="Sato R."/>
            <person name="Murakawa M."/>
            <person name="Ihara Y."/>
            <person name="Oshima-Yamada Y."/>
            <person name="Ohtaka K."/>
            <person name="Satoh M."/>
            <person name="Sonobe K."/>
            <person name="Ishii M."/>
            <person name="Ohtani R."/>
            <person name="Kanamori-Sato M."/>
            <person name="Honoki R."/>
            <person name="Miyazaki D."/>
            <person name="Mochizuki H."/>
            <person name="Umetsu J."/>
            <person name="Higashi K."/>
            <person name="Shibata D."/>
            <person name="Kamiya Y."/>
            <person name="Sato N."/>
            <person name="Nakamura Y."/>
            <person name="Tabata S."/>
            <person name="Ida S."/>
            <person name="Kurokawa K."/>
            <person name="Ohta H."/>
        </authorList>
    </citation>
    <scope>NUCLEOTIDE SEQUENCE [LARGE SCALE GENOMIC DNA]</scope>
    <source>
        <strain evidence="2 3">NIES-2285</strain>
    </source>
</reference>
<dbReference type="EMBL" id="DF237035">
    <property type="protein sequence ID" value="GAQ81638.1"/>
    <property type="molecule type" value="Genomic_DNA"/>
</dbReference>
<keyword evidence="3" id="KW-1185">Reference proteome</keyword>
<dbReference type="InterPro" id="IPR005097">
    <property type="entry name" value="Sacchrp_dh_NADP-bd"/>
</dbReference>
<feature type="domain" description="Saccharopine dehydrogenase NADP binding" evidence="1">
    <location>
        <begin position="23"/>
        <end position="121"/>
    </location>
</feature>
<dbReference type="SUPFAM" id="SSF51735">
    <property type="entry name" value="NAD(P)-binding Rossmann-fold domains"/>
    <property type="match status" value="1"/>
</dbReference>
<evidence type="ECO:0000259" key="1">
    <source>
        <dbReference type="Pfam" id="PF03435"/>
    </source>
</evidence>
<dbReference type="Pfam" id="PF03435">
    <property type="entry name" value="Sacchrp_dh_NADP"/>
    <property type="match status" value="1"/>
</dbReference>
<dbReference type="PANTHER" id="PTHR43781:SF1">
    <property type="entry name" value="SACCHAROPINE DEHYDROGENASE"/>
    <property type="match status" value="1"/>
</dbReference>
<dbReference type="InterPro" id="IPR036291">
    <property type="entry name" value="NAD(P)-bd_dom_sf"/>
</dbReference>
<proteinExistence type="predicted"/>
<protein>
    <submittedName>
        <fullName evidence="2">Saccharopine dehydrogenase</fullName>
    </submittedName>
</protein>
<name>A0A1Y1I0K8_KLENI</name>
<dbReference type="Proteomes" id="UP000054558">
    <property type="component" value="Unassembled WGS sequence"/>
</dbReference>
<organism evidence="2 3">
    <name type="scientific">Klebsormidium nitens</name>
    <name type="common">Green alga</name>
    <name type="synonym">Ulothrix nitens</name>
    <dbReference type="NCBI Taxonomy" id="105231"/>
    <lineage>
        <taxon>Eukaryota</taxon>
        <taxon>Viridiplantae</taxon>
        <taxon>Streptophyta</taxon>
        <taxon>Klebsormidiophyceae</taxon>
        <taxon>Klebsormidiales</taxon>
        <taxon>Klebsormidiaceae</taxon>
        <taxon>Klebsormidium</taxon>
    </lineage>
</organism>
<evidence type="ECO:0000313" key="3">
    <source>
        <dbReference type="Proteomes" id="UP000054558"/>
    </source>
</evidence>
<sequence>MASAAEPASSTNTKGAERKGRLLVYGATGHTGKLVARKVKEVGLNATLAGRNEEKLRAIAEEVGLPYEAFDLTNEKALSAAVASHEAVLHIAGPFTETGPPVVESCIEHGAHYMDITGETHFMGFVQGKDAAAKAKGVMLLPAVGFDVVPGDCLGAHLKEKLPTATHLDLESFIMRNGTGVLASKGTMLSGAFHILPFGGLERKDGAFKKAAIGAKHRSFEIGDGGKPVPGFSFPAAELIATAHSTNIPNITTYFPGSKSAAWPAYMLSLLGPGVVSSWPLRALITRSIRSLPEPSTEKAKASKMLGAAEVRDEKTGRSARASIQVNEGYGFTASSACEVARRVLDGQVKPGFQTPASAFGSSLVLNIPGEEAVLRDLP</sequence>
<evidence type="ECO:0000313" key="2">
    <source>
        <dbReference type="EMBL" id="GAQ81638.1"/>
    </source>
</evidence>
<dbReference type="Gene3D" id="3.40.50.720">
    <property type="entry name" value="NAD(P)-binding Rossmann-like Domain"/>
    <property type="match status" value="1"/>
</dbReference>